<dbReference type="GO" id="GO:0001540">
    <property type="term" value="F:amyloid-beta binding"/>
    <property type="evidence" value="ECO:0007669"/>
    <property type="project" value="InterPro"/>
</dbReference>
<accession>A0A9Q1EF07</accession>
<organism evidence="3 4">
    <name type="scientific">Synaphobranchus kaupii</name>
    <name type="common">Kaup's arrowtooth eel</name>
    <dbReference type="NCBI Taxonomy" id="118154"/>
    <lineage>
        <taxon>Eukaryota</taxon>
        <taxon>Metazoa</taxon>
        <taxon>Chordata</taxon>
        <taxon>Craniata</taxon>
        <taxon>Vertebrata</taxon>
        <taxon>Euteleostomi</taxon>
        <taxon>Actinopterygii</taxon>
        <taxon>Neopterygii</taxon>
        <taxon>Teleostei</taxon>
        <taxon>Anguilliformes</taxon>
        <taxon>Synaphobranchidae</taxon>
        <taxon>Synaphobranchus</taxon>
    </lineage>
</organism>
<dbReference type="Gene3D" id="2.30.29.30">
    <property type="entry name" value="Pleckstrin-homology domain (PH domain)/Phosphotyrosine-binding domain (PTB)"/>
    <property type="match status" value="1"/>
</dbReference>
<dbReference type="OrthoDB" id="5969782at2759"/>
<keyword evidence="4" id="KW-1185">Reference proteome</keyword>
<dbReference type="GO" id="GO:0005737">
    <property type="term" value="C:cytoplasm"/>
    <property type="evidence" value="ECO:0007669"/>
    <property type="project" value="TreeGrafter"/>
</dbReference>
<dbReference type="PANTHER" id="PTHR14058">
    <property type="entry name" value="AMYLOID BETA A4 PRECURSOR PROTEIN-BINDING FAMILY B"/>
    <property type="match status" value="1"/>
</dbReference>
<protein>
    <recommendedName>
        <fullName evidence="2">PID domain-containing protein</fullName>
    </recommendedName>
</protein>
<dbReference type="AlphaFoldDB" id="A0A9Q1EF07"/>
<evidence type="ECO:0000313" key="3">
    <source>
        <dbReference type="EMBL" id="KAJ8337579.1"/>
    </source>
</evidence>
<comment type="caution">
    <text evidence="3">The sequence shown here is derived from an EMBL/GenBank/DDBJ whole genome shotgun (WGS) entry which is preliminary data.</text>
</comment>
<dbReference type="EMBL" id="JAINUF010000018">
    <property type="protein sequence ID" value="KAJ8337579.1"/>
    <property type="molecule type" value="Genomic_DNA"/>
</dbReference>
<dbReference type="SUPFAM" id="SSF50729">
    <property type="entry name" value="PH domain-like"/>
    <property type="match status" value="1"/>
</dbReference>
<keyword evidence="1" id="KW-0677">Repeat</keyword>
<dbReference type="GO" id="GO:0006355">
    <property type="term" value="P:regulation of DNA-templated transcription"/>
    <property type="evidence" value="ECO:0007669"/>
    <property type="project" value="TreeGrafter"/>
</dbReference>
<dbReference type="InterPro" id="IPR011993">
    <property type="entry name" value="PH-like_dom_sf"/>
</dbReference>
<feature type="domain" description="PID" evidence="2">
    <location>
        <begin position="14"/>
        <end position="79"/>
    </location>
</feature>
<dbReference type="FunFam" id="2.30.29.30:FF:000005">
    <property type="entry name" value="Amyloid beta (A4) protein b"/>
    <property type="match status" value="1"/>
</dbReference>
<dbReference type="PANTHER" id="PTHR14058:SF10">
    <property type="entry name" value="AMYLOID-BETA A4 PRECURSOR PROTEIN-BINDING FAMILY B MEMBER 3"/>
    <property type="match status" value="1"/>
</dbReference>
<evidence type="ECO:0000256" key="1">
    <source>
        <dbReference type="ARBA" id="ARBA00022737"/>
    </source>
</evidence>
<dbReference type="Pfam" id="PF00640">
    <property type="entry name" value="PID"/>
    <property type="match status" value="1"/>
</dbReference>
<gene>
    <name evidence="3" type="ORF">SKAU_G00365450</name>
</gene>
<evidence type="ECO:0000259" key="2">
    <source>
        <dbReference type="PROSITE" id="PS01179"/>
    </source>
</evidence>
<sequence>MAFYITDGEDPFWECQVRYLTFLGVGHDTHTFAVIVDSGKQQFECHAFWCEPDAGSVSEAVQAACMVQYQKCLVAQTPPVKSKMLRAGAKVKRTASMDISSFRPRHRGNSPPKFATSSVKKGMMAFFDTFRNKQSAVSMP</sequence>
<dbReference type="Proteomes" id="UP001152622">
    <property type="component" value="Chromosome 18"/>
</dbReference>
<dbReference type="InterPro" id="IPR006020">
    <property type="entry name" value="PTB/PI_dom"/>
</dbReference>
<dbReference type="PROSITE" id="PS01179">
    <property type="entry name" value="PID"/>
    <property type="match status" value="1"/>
</dbReference>
<dbReference type="InterPro" id="IPR039576">
    <property type="entry name" value="APBB1/2/3"/>
</dbReference>
<dbReference type="GO" id="GO:0005634">
    <property type="term" value="C:nucleus"/>
    <property type="evidence" value="ECO:0007669"/>
    <property type="project" value="TreeGrafter"/>
</dbReference>
<proteinExistence type="predicted"/>
<name>A0A9Q1EF07_SYNKA</name>
<reference evidence="3" key="1">
    <citation type="journal article" date="2023" name="Science">
        <title>Genome structures resolve the early diversification of teleost fishes.</title>
        <authorList>
            <person name="Parey E."/>
            <person name="Louis A."/>
            <person name="Montfort J."/>
            <person name="Bouchez O."/>
            <person name="Roques C."/>
            <person name="Iampietro C."/>
            <person name="Lluch J."/>
            <person name="Castinel A."/>
            <person name="Donnadieu C."/>
            <person name="Desvignes T."/>
            <person name="Floi Bucao C."/>
            <person name="Jouanno E."/>
            <person name="Wen M."/>
            <person name="Mejri S."/>
            <person name="Dirks R."/>
            <person name="Jansen H."/>
            <person name="Henkel C."/>
            <person name="Chen W.J."/>
            <person name="Zahm M."/>
            <person name="Cabau C."/>
            <person name="Klopp C."/>
            <person name="Thompson A.W."/>
            <person name="Robinson-Rechavi M."/>
            <person name="Braasch I."/>
            <person name="Lecointre G."/>
            <person name="Bobe J."/>
            <person name="Postlethwait J.H."/>
            <person name="Berthelot C."/>
            <person name="Roest Crollius H."/>
            <person name="Guiguen Y."/>
        </authorList>
    </citation>
    <scope>NUCLEOTIDE SEQUENCE</scope>
    <source>
        <strain evidence="3">WJC10195</strain>
    </source>
</reference>
<evidence type="ECO:0000313" key="4">
    <source>
        <dbReference type="Proteomes" id="UP001152622"/>
    </source>
</evidence>